<keyword evidence="3" id="KW-1185">Reference proteome</keyword>
<organism evidence="2 3">
    <name type="scientific">Cyclocybe aegerita</name>
    <name type="common">Black poplar mushroom</name>
    <name type="synonym">Agrocybe aegerita</name>
    <dbReference type="NCBI Taxonomy" id="1973307"/>
    <lineage>
        <taxon>Eukaryota</taxon>
        <taxon>Fungi</taxon>
        <taxon>Dikarya</taxon>
        <taxon>Basidiomycota</taxon>
        <taxon>Agaricomycotina</taxon>
        <taxon>Agaricomycetes</taxon>
        <taxon>Agaricomycetidae</taxon>
        <taxon>Agaricales</taxon>
        <taxon>Agaricineae</taxon>
        <taxon>Bolbitiaceae</taxon>
        <taxon>Cyclocybe</taxon>
    </lineage>
</organism>
<evidence type="ECO:0000313" key="2">
    <source>
        <dbReference type="EMBL" id="CAA7266767.1"/>
    </source>
</evidence>
<comment type="caution">
    <text evidence="2">The sequence shown here is derived from an EMBL/GenBank/DDBJ whole genome shotgun (WGS) entry which is preliminary data.</text>
</comment>
<accession>A0A8S0WNN3</accession>
<dbReference type="OrthoDB" id="8954335at2759"/>
<evidence type="ECO:0000313" key="3">
    <source>
        <dbReference type="Proteomes" id="UP000467700"/>
    </source>
</evidence>
<name>A0A8S0WNN3_CYCAE</name>
<feature type="region of interest" description="Disordered" evidence="1">
    <location>
        <begin position="80"/>
        <end position="101"/>
    </location>
</feature>
<evidence type="ECO:0000256" key="1">
    <source>
        <dbReference type="SAM" id="MobiDB-lite"/>
    </source>
</evidence>
<sequence length="101" mass="10736">MPRQPRDPLRQGSLQSIASDEAPISVSDASSPSPVSESSRERNTLSPTSRRSPAIIMLMGLSGTGKSNFINKAISATSGFNEDRVGHGLTSHTQSTEVVRL</sequence>
<feature type="compositionally biased region" description="Low complexity" evidence="1">
    <location>
        <begin position="25"/>
        <end position="37"/>
    </location>
</feature>
<protein>
    <recommendedName>
        <fullName evidence="4">G domain-containing protein</fullName>
    </recommendedName>
</protein>
<dbReference type="AlphaFoldDB" id="A0A8S0WNN3"/>
<reference evidence="2 3" key="1">
    <citation type="submission" date="2020-01" db="EMBL/GenBank/DDBJ databases">
        <authorList>
            <person name="Gupta K D."/>
        </authorList>
    </citation>
    <scope>NUCLEOTIDE SEQUENCE [LARGE SCALE GENOMIC DNA]</scope>
</reference>
<gene>
    <name evidence="2" type="ORF">AAE3_LOCUS8966</name>
</gene>
<feature type="region of interest" description="Disordered" evidence="1">
    <location>
        <begin position="1"/>
        <end position="53"/>
    </location>
</feature>
<proteinExistence type="predicted"/>
<dbReference type="EMBL" id="CACVBS010000056">
    <property type="protein sequence ID" value="CAA7266767.1"/>
    <property type="molecule type" value="Genomic_DNA"/>
</dbReference>
<dbReference type="Proteomes" id="UP000467700">
    <property type="component" value="Unassembled WGS sequence"/>
</dbReference>
<evidence type="ECO:0008006" key="4">
    <source>
        <dbReference type="Google" id="ProtNLM"/>
    </source>
</evidence>
<feature type="compositionally biased region" description="Polar residues" evidence="1">
    <location>
        <begin position="90"/>
        <end position="101"/>
    </location>
</feature>